<feature type="compositionally biased region" description="Acidic residues" evidence="7">
    <location>
        <begin position="1259"/>
        <end position="1271"/>
    </location>
</feature>
<evidence type="ECO:0000256" key="3">
    <source>
        <dbReference type="ARBA" id="ARBA00022679"/>
    </source>
</evidence>
<proteinExistence type="predicted"/>
<name>A0A444U4W0_ACIRT</name>
<dbReference type="Pfam" id="PF22600">
    <property type="entry name" value="MTPAP-like_central"/>
    <property type="match status" value="1"/>
</dbReference>
<feature type="region of interest" description="Disordered" evidence="7">
    <location>
        <begin position="612"/>
        <end position="710"/>
    </location>
</feature>
<dbReference type="CDD" id="cd05402">
    <property type="entry name" value="NT_PAP_TUTase"/>
    <property type="match status" value="1"/>
</dbReference>
<feature type="region of interest" description="Disordered" evidence="7">
    <location>
        <begin position="1113"/>
        <end position="1156"/>
    </location>
</feature>
<comment type="cofactor">
    <cofactor evidence="1">
        <name>Mn(2+)</name>
        <dbReference type="ChEBI" id="CHEBI:29035"/>
    </cofactor>
</comment>
<dbReference type="FunFam" id="1.10.1410.10:FF:000004">
    <property type="entry name" value="terminal uridylyltransferase 4 isoform X2"/>
    <property type="match status" value="1"/>
</dbReference>
<dbReference type="Gene3D" id="1.20.1270.60">
    <property type="entry name" value="Arfaptin homology (AH) domain/BAR domain"/>
    <property type="match status" value="1"/>
</dbReference>
<protein>
    <submittedName>
        <fullName evidence="9">Proline-serine-threonine phosphatase-interacting protein 2</fullName>
    </submittedName>
</protein>
<dbReference type="InterPro" id="IPR054708">
    <property type="entry name" value="MTPAP-like_central"/>
</dbReference>
<dbReference type="SMART" id="SM00055">
    <property type="entry name" value="FCH"/>
    <property type="match status" value="1"/>
</dbReference>
<dbReference type="SUPFAM" id="SSF103657">
    <property type="entry name" value="BAR/IMD domain-like"/>
    <property type="match status" value="1"/>
</dbReference>
<dbReference type="InterPro" id="IPR043519">
    <property type="entry name" value="NT_sf"/>
</dbReference>
<feature type="region of interest" description="Disordered" evidence="7">
    <location>
        <begin position="1339"/>
        <end position="1373"/>
    </location>
</feature>
<dbReference type="PROSITE" id="PS51741">
    <property type="entry name" value="F_BAR"/>
    <property type="match status" value="1"/>
</dbReference>
<feature type="region of interest" description="Disordered" evidence="7">
    <location>
        <begin position="781"/>
        <end position="810"/>
    </location>
</feature>
<feature type="compositionally biased region" description="Basic and acidic residues" evidence="7">
    <location>
        <begin position="801"/>
        <end position="810"/>
    </location>
</feature>
<evidence type="ECO:0000256" key="1">
    <source>
        <dbReference type="ARBA" id="ARBA00001936"/>
    </source>
</evidence>
<dbReference type="GO" id="GO:0031123">
    <property type="term" value="P:RNA 3'-end processing"/>
    <property type="evidence" value="ECO:0007669"/>
    <property type="project" value="TreeGrafter"/>
</dbReference>
<sequence>MSQNTEITSTAGYDCLIQHLNDGKKTCKEIEDFIKARASIEEKYGKDLLNLAKKNCGQGELNTLKRALDVFKIQIENVGQSHIQLAQSLRDEAKRLEDFREKQKEARKKSKKTYEQKCRDKEDAEQALNRNTNASNTKQQEKLFNLTGNLPIAYMFSDRTYQQNVATLAKTVVEWQKEHIKSCEIFENHEVERINNLRNALWTNVNQLSQQCVTNDELYEEVRKSLEQCSIKKDLEYFVDLRKTGDNPPAPILYENFYNVQRPPSFSQTSVNAGSGLLCKMSAGNDNAYLTTDHMAALAELEPCLTPLVTAFRYWAKICHIDCPEEGGLPPYVIALMVIYFLQQRKEPVLPVYLGLWIEGFSLNKLMDFRLIEVEDSQVLWEYNPSLEKATHTGEEFVNHGKAPLTFDPDHQCEVALGQLWVELFRFYSLEFNMPDYVISIRSKEVISRELKDWPKKRIAIEDPYSSKRNVARTLNSQLMYEYILHCLKTTYKYFALPQKKQVKPNKQNHKDLEAEVIENIDLQRRDPGQRGNIPPSPNELHLIQSKLHDLNVNSSQTRTDLNGKNKNHVPNNIQGVDCPRIRHGSDSFAEEEVASEKGIDDLDCVIEEIILEDPDGSKPNSDEQSENEEQEQAERSTKLDANQRLGEESENGDPINLTCFSMELENETESPSDSEGCLNLGLVDSDDFGLDDTGRLDKEDEDPGSNEELDESLNTFLVSKQRHLVGIINSEEEDDEEDTYHRDHLDSVTMEDELDNIYTASGEDILSEDDEHFTLEAVTRNDQWGHKKENETSGRVGTSNKRDLDGKVKNDPVFAEDSRHDNDLVYEFSKLTFTRGKGLDCIRIIENLAKVLRKHPGLRNILPITTAKVPIVKFVHMRTGLEGDISLYNTLALHNTRLLAAYASIDPRVKYLCYTMKVFSKVCDIGDASRGSLSSYAYTLMVLYFLQQRKQPVIPVLQEPNRWPQFGNNTESVGELWLGMLQFYTEEFDFKEHVISIRRKKLLTTFKKQWTSKYIVIEDPYSSKRNVARTLNSQLMYEYILHCLKTTYKYFALPQKKQVNPNKQNHKDLEAEVIENIELQRRDPGQRGNIPPSPNELHLIQSKLHDLNVNSSQTRTDLNGKNKNHVPNNIQDVDCPRIRHGNDSFAEEEGASEKGMDALKDDLDCVIEEIVLEDPDGYKPNSDAESENEEQAERSRKLDTDQRLGEDSENGDPINLTCFSTELENETESPSDSEGWLNPGLVDSDDFGLDDTGRLDKEDEDPGSSEELDESLNTFLVSKQRHLVGSINSEEEDDEEDKYHRDHLDSVTMEDELDNIYTASGEDILSEDDEHFTLEAVTRSDQWGHKKENETSGRVGTSDKRDLDGKVKNDPVFAEDSRHDNDLVYEFSKLTFTRGKALHNTRLLAAYAALDPRVKYLCYTMKVFSKVRVVD</sequence>
<dbReference type="GO" id="GO:0050265">
    <property type="term" value="F:RNA uridylyltransferase activity"/>
    <property type="evidence" value="ECO:0007669"/>
    <property type="project" value="TreeGrafter"/>
</dbReference>
<comment type="caution">
    <text evidence="9">The sequence shown here is derived from an EMBL/GenBank/DDBJ whole genome shotgun (WGS) entry which is preliminary data.</text>
</comment>
<dbReference type="InterPro" id="IPR031160">
    <property type="entry name" value="F_BAR_dom"/>
</dbReference>
<feature type="compositionally biased region" description="Polar residues" evidence="7">
    <location>
        <begin position="1113"/>
        <end position="1132"/>
    </location>
</feature>
<gene>
    <name evidence="9" type="ORF">EOD39_8067</name>
</gene>
<dbReference type="SUPFAM" id="SSF81631">
    <property type="entry name" value="PAP/OAS1 substrate-binding domain"/>
    <property type="match status" value="2"/>
</dbReference>
<organism evidence="9 10">
    <name type="scientific">Acipenser ruthenus</name>
    <name type="common">Sterlet sturgeon</name>
    <dbReference type="NCBI Taxonomy" id="7906"/>
    <lineage>
        <taxon>Eukaryota</taxon>
        <taxon>Metazoa</taxon>
        <taxon>Chordata</taxon>
        <taxon>Craniata</taxon>
        <taxon>Vertebrata</taxon>
        <taxon>Euteleostomi</taxon>
        <taxon>Actinopterygii</taxon>
        <taxon>Chondrostei</taxon>
        <taxon>Acipenseriformes</taxon>
        <taxon>Acipenseridae</taxon>
        <taxon>Acipenser</taxon>
    </lineage>
</organism>
<dbReference type="PANTHER" id="PTHR12271:SF34">
    <property type="entry name" value="TERMINAL URIDYLYLTRANSFERASE 7"/>
    <property type="match status" value="1"/>
</dbReference>
<feature type="region of interest" description="Disordered" evidence="7">
    <location>
        <begin position="1172"/>
        <end position="1305"/>
    </location>
</feature>
<evidence type="ECO:0000256" key="4">
    <source>
        <dbReference type="ARBA" id="ARBA00022723"/>
    </source>
</evidence>
<dbReference type="Pfam" id="PF03828">
    <property type="entry name" value="PAP_assoc"/>
    <property type="match status" value="2"/>
</dbReference>
<dbReference type="InterPro" id="IPR002058">
    <property type="entry name" value="PAP_assoc"/>
</dbReference>
<accession>A0A444U4W0</accession>
<feature type="region of interest" description="Disordered" evidence="7">
    <location>
        <begin position="556"/>
        <end position="583"/>
    </location>
</feature>
<dbReference type="InterPro" id="IPR001060">
    <property type="entry name" value="FCH_dom"/>
</dbReference>
<feature type="domain" description="F-BAR" evidence="8">
    <location>
        <begin position="1"/>
        <end position="234"/>
    </location>
</feature>
<keyword evidence="5" id="KW-0460">Magnesium</keyword>
<dbReference type="InterPro" id="IPR027267">
    <property type="entry name" value="AH/BAR_dom_sf"/>
</dbReference>
<dbReference type="PANTHER" id="PTHR12271">
    <property type="entry name" value="POLY A POLYMERASE CID PAP -RELATED"/>
    <property type="match status" value="1"/>
</dbReference>
<keyword evidence="10" id="KW-1185">Reference proteome</keyword>
<dbReference type="Pfam" id="PF00611">
    <property type="entry name" value="FCH"/>
    <property type="match status" value="1"/>
</dbReference>
<dbReference type="SUPFAM" id="SSF81301">
    <property type="entry name" value="Nucleotidyltransferase"/>
    <property type="match status" value="1"/>
</dbReference>
<dbReference type="Gene3D" id="1.10.1410.10">
    <property type="match status" value="3"/>
</dbReference>
<feature type="compositionally biased region" description="Basic and acidic residues" evidence="7">
    <location>
        <begin position="784"/>
        <end position="793"/>
    </location>
</feature>
<evidence type="ECO:0000313" key="9">
    <source>
        <dbReference type="EMBL" id="RXM30195.1"/>
    </source>
</evidence>
<evidence type="ECO:0000259" key="8">
    <source>
        <dbReference type="PROSITE" id="PS51741"/>
    </source>
</evidence>
<keyword evidence="3" id="KW-0808">Transferase</keyword>
<reference evidence="9 10" key="1">
    <citation type="submission" date="2019-01" db="EMBL/GenBank/DDBJ databases">
        <title>Draft Genome and Complete Hox-Cluster Characterization of the Sterlet Sturgeon (Acipenser ruthenus).</title>
        <authorList>
            <person name="Wei Q."/>
        </authorList>
    </citation>
    <scope>NUCLEOTIDE SEQUENCE [LARGE SCALE GENOMIC DNA]</scope>
    <source>
        <strain evidence="9">WHYD16114868_AA</strain>
        <tissue evidence="9">Blood</tissue>
    </source>
</reference>
<feature type="compositionally biased region" description="Acidic residues" evidence="7">
    <location>
        <begin position="700"/>
        <end position="710"/>
    </location>
</feature>
<feature type="compositionally biased region" description="Basic and acidic residues" evidence="7">
    <location>
        <begin position="1343"/>
        <end position="1373"/>
    </location>
</feature>
<evidence type="ECO:0000256" key="7">
    <source>
        <dbReference type="SAM" id="MobiDB-lite"/>
    </source>
</evidence>
<feature type="region of interest" description="Disordered" evidence="7">
    <location>
        <begin position="101"/>
        <end position="122"/>
    </location>
</feature>
<dbReference type="GO" id="GO:0046872">
    <property type="term" value="F:metal ion binding"/>
    <property type="evidence" value="ECO:0007669"/>
    <property type="project" value="UniProtKB-KW"/>
</dbReference>
<evidence type="ECO:0000256" key="6">
    <source>
        <dbReference type="PROSITE-ProRule" id="PRU01077"/>
    </source>
</evidence>
<feature type="compositionally biased region" description="Basic and acidic residues" evidence="7">
    <location>
        <begin position="112"/>
        <end position="122"/>
    </location>
</feature>
<keyword evidence="6" id="KW-0175">Coiled coil</keyword>
<dbReference type="Proteomes" id="UP000289886">
    <property type="component" value="Unassembled WGS sequence"/>
</dbReference>
<comment type="cofactor">
    <cofactor evidence="2">
        <name>Mg(2+)</name>
        <dbReference type="ChEBI" id="CHEBI:18420"/>
    </cofactor>
</comment>
<evidence type="ECO:0000256" key="5">
    <source>
        <dbReference type="ARBA" id="ARBA00022842"/>
    </source>
</evidence>
<feature type="compositionally biased region" description="Polar residues" evidence="7">
    <location>
        <begin position="556"/>
        <end position="575"/>
    </location>
</feature>
<dbReference type="EMBL" id="SCEB01215308">
    <property type="protein sequence ID" value="RXM30195.1"/>
    <property type="molecule type" value="Genomic_DNA"/>
</dbReference>
<evidence type="ECO:0000256" key="2">
    <source>
        <dbReference type="ARBA" id="ARBA00001946"/>
    </source>
</evidence>
<feature type="compositionally biased region" description="Basic and acidic residues" evidence="7">
    <location>
        <begin position="1192"/>
        <end position="1207"/>
    </location>
</feature>
<evidence type="ECO:0000313" key="10">
    <source>
        <dbReference type="Proteomes" id="UP000289886"/>
    </source>
</evidence>
<keyword evidence="4" id="KW-0479">Metal-binding</keyword>
<dbReference type="FunFam" id="1.20.1270.60:FF:000037">
    <property type="entry name" value="Proline-serine-threonine phosphatase interacting protein 1"/>
    <property type="match status" value="1"/>
</dbReference>